<gene>
    <name evidence="2" type="ORF">JOE42_000698</name>
</gene>
<dbReference type="Proteomes" id="UP000703038">
    <property type="component" value="Unassembled WGS sequence"/>
</dbReference>
<reference evidence="2 3" key="1">
    <citation type="submission" date="2021-01" db="EMBL/GenBank/DDBJ databases">
        <title>Genomics of switchgrass bacterial isolates.</title>
        <authorList>
            <person name="Shade A."/>
        </authorList>
    </citation>
    <scope>NUCLEOTIDE SEQUENCE [LARGE SCALE GENOMIC DNA]</scope>
    <source>
        <strain evidence="2 3">PvP111</strain>
    </source>
</reference>
<dbReference type="RefSeq" id="WP_204866709.1">
    <property type="nucleotide sequence ID" value="NZ_JAFBBK010000001.1"/>
</dbReference>
<organism evidence="2 3">
    <name type="scientific">Rhodococcoides corynebacterioides</name>
    <dbReference type="NCBI Taxonomy" id="53972"/>
    <lineage>
        <taxon>Bacteria</taxon>
        <taxon>Bacillati</taxon>
        <taxon>Actinomycetota</taxon>
        <taxon>Actinomycetes</taxon>
        <taxon>Mycobacteriales</taxon>
        <taxon>Nocardiaceae</taxon>
        <taxon>Rhodococcoides</taxon>
    </lineage>
</organism>
<evidence type="ECO:0000313" key="2">
    <source>
        <dbReference type="EMBL" id="MBM7413965.1"/>
    </source>
</evidence>
<dbReference type="EMBL" id="JAFBBK010000001">
    <property type="protein sequence ID" value="MBM7413965.1"/>
    <property type="molecule type" value="Genomic_DNA"/>
</dbReference>
<name>A0ABS2KPR5_9NOCA</name>
<evidence type="ECO:0000256" key="1">
    <source>
        <dbReference type="SAM" id="SignalP"/>
    </source>
</evidence>
<accession>A0ABS2KPR5</accession>
<keyword evidence="1" id="KW-0732">Signal</keyword>
<feature type="signal peptide" evidence="1">
    <location>
        <begin position="1"/>
        <end position="20"/>
    </location>
</feature>
<comment type="caution">
    <text evidence="2">The sequence shown here is derived from an EMBL/GenBank/DDBJ whole genome shotgun (WGS) entry which is preliminary data.</text>
</comment>
<protein>
    <submittedName>
        <fullName evidence="2">Uncharacterized protein</fullName>
    </submittedName>
</protein>
<sequence>MKRTAVTLLGCTAAIGAALAAPALASAGPVLDGVYVGTTPEGAPVPLWDGKTITGDTTVNRLLGVNAIPGDVYRAPSIATGADVVHVDYSRLSPAFGAVFHDEMTLDAVNPNRWNGTVYFVGAGQPVVVGGFAITR</sequence>
<feature type="chain" id="PRO_5045524660" evidence="1">
    <location>
        <begin position="21"/>
        <end position="136"/>
    </location>
</feature>
<keyword evidence="3" id="KW-1185">Reference proteome</keyword>
<proteinExistence type="predicted"/>
<evidence type="ECO:0000313" key="3">
    <source>
        <dbReference type="Proteomes" id="UP000703038"/>
    </source>
</evidence>